<dbReference type="Pfam" id="PF02811">
    <property type="entry name" value="PHP"/>
    <property type="match status" value="1"/>
</dbReference>
<dbReference type="Proteomes" id="UP001254813">
    <property type="component" value="Unassembled WGS sequence"/>
</dbReference>
<name>A0ABU2G5C3_9EURY</name>
<proteinExistence type="predicted"/>
<organism evidence="2 3">
    <name type="scientific">Halogeometricum luteum</name>
    <dbReference type="NCBI Taxonomy" id="2950537"/>
    <lineage>
        <taxon>Archaea</taxon>
        <taxon>Methanobacteriati</taxon>
        <taxon>Methanobacteriota</taxon>
        <taxon>Stenosarchaea group</taxon>
        <taxon>Halobacteria</taxon>
        <taxon>Halobacteriales</taxon>
        <taxon>Haloferacaceae</taxon>
        <taxon>Halogeometricum</taxon>
    </lineage>
</organism>
<keyword evidence="3" id="KW-1185">Reference proteome</keyword>
<evidence type="ECO:0000313" key="3">
    <source>
        <dbReference type="Proteomes" id="UP001254813"/>
    </source>
</evidence>
<dbReference type="SMART" id="SM00481">
    <property type="entry name" value="POLIIIAc"/>
    <property type="match status" value="1"/>
</dbReference>
<dbReference type="PANTHER" id="PTHR42924:SF18">
    <property type="entry name" value="POLYMERASE_HISTIDINOL PHOSPHATASE N-TERMINAL DOMAIN-CONTAINING PROTEIN"/>
    <property type="match status" value="1"/>
</dbReference>
<dbReference type="SUPFAM" id="SSF89550">
    <property type="entry name" value="PHP domain-like"/>
    <property type="match status" value="1"/>
</dbReference>
<dbReference type="EMBL" id="JAMQOQ010000005">
    <property type="protein sequence ID" value="MDS0295983.1"/>
    <property type="molecule type" value="Genomic_DNA"/>
</dbReference>
<dbReference type="RefSeq" id="WP_310929965.1">
    <property type="nucleotide sequence ID" value="NZ_JAMQOQ010000005.1"/>
</dbReference>
<comment type="caution">
    <text evidence="2">The sequence shown here is derived from an EMBL/GenBank/DDBJ whole genome shotgun (WGS) entry which is preliminary data.</text>
</comment>
<evidence type="ECO:0000313" key="2">
    <source>
        <dbReference type="EMBL" id="MDS0295983.1"/>
    </source>
</evidence>
<dbReference type="PANTHER" id="PTHR42924">
    <property type="entry name" value="EXONUCLEASE"/>
    <property type="match status" value="1"/>
</dbReference>
<sequence>MIRARNGDGGEGDGETPAADLHLHTTASDGVLTVPEVPAAAAAGGVDVVAVTDHDRIHPDLDAPVTERDGVTLIRGVELRVEASDQRVDLLGYGVRDTPGIREMTERIQRDRKERGRKIVERVESRLGVSLDVELREGVGRPNIARAVEESDAPYDYAGAFEHLIGNDGPCYVERYVPTFEAGVGALRDACAVVGLAHPFRYPDPESALERAAELDAVERFYPYGGAAADREDAGLVERLAAEHDLLLTGGSDAHDETLGVAGPPRDAFEAFAARVPSV</sequence>
<evidence type="ECO:0000259" key="1">
    <source>
        <dbReference type="SMART" id="SM00481"/>
    </source>
</evidence>
<dbReference type="InterPro" id="IPR052018">
    <property type="entry name" value="PHP_domain"/>
</dbReference>
<dbReference type="InterPro" id="IPR004013">
    <property type="entry name" value="PHP_dom"/>
</dbReference>
<accession>A0ABU2G5C3</accession>
<feature type="domain" description="Polymerase/histidinol phosphatase N-terminal" evidence="1">
    <location>
        <begin position="19"/>
        <end position="83"/>
    </location>
</feature>
<dbReference type="InterPro" id="IPR016195">
    <property type="entry name" value="Pol/histidinol_Pase-like"/>
</dbReference>
<dbReference type="Gene3D" id="3.20.20.140">
    <property type="entry name" value="Metal-dependent hydrolases"/>
    <property type="match status" value="1"/>
</dbReference>
<protein>
    <submittedName>
        <fullName evidence="2">PHP domain-containing protein</fullName>
    </submittedName>
</protein>
<dbReference type="InterPro" id="IPR003141">
    <property type="entry name" value="Pol/His_phosphatase_N"/>
</dbReference>
<gene>
    <name evidence="2" type="ORF">NDI79_17555</name>
</gene>
<reference evidence="2 3" key="1">
    <citation type="submission" date="2022-06" db="EMBL/GenBank/DDBJ databases">
        <title>Halogeometricum sp. a new haloarchaeum isolate from saline soil.</title>
        <authorList>
            <person name="Strakova D."/>
            <person name="Galisteo C."/>
            <person name="Sanchez-Porro C."/>
            <person name="Ventosa A."/>
        </authorList>
    </citation>
    <scope>NUCLEOTIDE SEQUENCE [LARGE SCALE GENOMIC DNA]</scope>
    <source>
        <strain evidence="3">S3BR25-2</strain>
    </source>
</reference>
<dbReference type="Gene3D" id="1.10.150.650">
    <property type="match status" value="1"/>
</dbReference>